<dbReference type="EMBL" id="JXTC01000177">
    <property type="protein sequence ID" value="PON83552.1"/>
    <property type="molecule type" value="Genomic_DNA"/>
</dbReference>
<feature type="region of interest" description="Leucine repeat I (LRI)" evidence="5">
    <location>
        <begin position="121"/>
        <end position="181"/>
    </location>
</feature>
<dbReference type="InParanoid" id="A0A2P5EDE6"/>
<comment type="subcellular location">
    <subcellularLocation>
        <location evidence="1">Nucleus</location>
    </subcellularLocation>
</comment>
<dbReference type="InterPro" id="IPR005202">
    <property type="entry name" value="TF_GRAS"/>
</dbReference>
<dbReference type="GO" id="GO:0005634">
    <property type="term" value="C:nucleus"/>
    <property type="evidence" value="ECO:0007669"/>
    <property type="project" value="UniProtKB-SubCell"/>
</dbReference>
<accession>A0A2P5EDE6</accession>
<evidence type="ECO:0000256" key="2">
    <source>
        <dbReference type="ARBA" id="ARBA00023015"/>
    </source>
</evidence>
<keyword evidence="7" id="KW-1185">Reference proteome</keyword>
<protein>
    <submittedName>
        <fullName evidence="6">GRAS transcription factor</fullName>
    </submittedName>
</protein>
<comment type="similarity">
    <text evidence="5">Belongs to the GRAS family.</text>
</comment>
<dbReference type="STRING" id="63057.A0A2P5EDE6"/>
<feature type="short sequence motif" description="VHIID" evidence="5">
    <location>
        <begin position="231"/>
        <end position="235"/>
    </location>
</feature>
<comment type="caution">
    <text evidence="6">The sequence shown here is derived from an EMBL/GenBank/DDBJ whole genome shotgun (WGS) entry which is preliminary data.</text>
</comment>
<sequence length="489" mass="55410">MVLQQIDHQYPSSFNLSYIEELNQCSFEAFSSFQIDDPLFTSDVIEDGTMAGESMERLLQIEASLMEIETISEDIDLSGLDTLMEVEFGNYLEQGAEENEPVLTEGSSPWEESQVEFREDSSLADLLLTGAEAVEAKNWPVASNIVARLNSLLLDEKNGDNSFSSLALFFTQGLHHKSVKAPDMPHQQPDFKQRNTLSAFQIIQELSPYVKFAHFTANQAILEATQGDRDVHVIDFDIMEGIQWPPLMVDLAKRNDASLRVTAIIWDQQNAVFVEQTGRRLKEFADSISLSFVFDQVEIVSAEDFDKLQAGQTLIANCMIHQFHMPSRSFSLVKSFLVGMNKLSPKILVLVEEELFNLSKIPSMSFVEFFCEAFHHYTSFADSLVLSSSGGNKMGLRRLIEKEILGMRVLDSLRQFPCEKEERMLWEDGLASLKRFKPIPMSHGNISQAKFLVSLFSGGFWVQHEKCRLNLCWKSTPLTTASIWVPIRK</sequence>
<dbReference type="PROSITE" id="PS50985">
    <property type="entry name" value="GRAS"/>
    <property type="match status" value="1"/>
</dbReference>
<keyword evidence="2" id="KW-0805">Transcription regulation</keyword>
<dbReference type="OrthoDB" id="646981at2759"/>
<evidence type="ECO:0000256" key="5">
    <source>
        <dbReference type="PROSITE-ProRule" id="PRU01191"/>
    </source>
</evidence>
<keyword evidence="4" id="KW-0539">Nucleus</keyword>
<dbReference type="AlphaFoldDB" id="A0A2P5EDE6"/>
<name>A0A2P5EDE6_TREOI</name>
<proteinExistence type="inferred from homology"/>
<evidence type="ECO:0000313" key="6">
    <source>
        <dbReference type="EMBL" id="PON83552.1"/>
    </source>
</evidence>
<evidence type="ECO:0000256" key="1">
    <source>
        <dbReference type="ARBA" id="ARBA00004123"/>
    </source>
</evidence>
<dbReference type="Pfam" id="PF03514">
    <property type="entry name" value="GRAS"/>
    <property type="match status" value="1"/>
</dbReference>
<dbReference type="PANTHER" id="PTHR31636">
    <property type="entry name" value="OSJNBA0084A10.13 PROTEIN-RELATED"/>
    <property type="match status" value="1"/>
</dbReference>
<organism evidence="6 7">
    <name type="scientific">Trema orientale</name>
    <name type="common">Charcoal tree</name>
    <name type="synonym">Celtis orientalis</name>
    <dbReference type="NCBI Taxonomy" id="63057"/>
    <lineage>
        <taxon>Eukaryota</taxon>
        <taxon>Viridiplantae</taxon>
        <taxon>Streptophyta</taxon>
        <taxon>Embryophyta</taxon>
        <taxon>Tracheophyta</taxon>
        <taxon>Spermatophyta</taxon>
        <taxon>Magnoliopsida</taxon>
        <taxon>eudicotyledons</taxon>
        <taxon>Gunneridae</taxon>
        <taxon>Pentapetalae</taxon>
        <taxon>rosids</taxon>
        <taxon>fabids</taxon>
        <taxon>Rosales</taxon>
        <taxon>Cannabaceae</taxon>
        <taxon>Trema</taxon>
    </lineage>
</organism>
<evidence type="ECO:0000313" key="7">
    <source>
        <dbReference type="Proteomes" id="UP000237000"/>
    </source>
</evidence>
<keyword evidence="3" id="KW-0804">Transcription</keyword>
<evidence type="ECO:0000256" key="3">
    <source>
        <dbReference type="ARBA" id="ARBA00023163"/>
    </source>
</evidence>
<gene>
    <name evidence="6" type="primary">TorDIP1</name>
    <name evidence="6" type="ORF">TorRG33x02_207070</name>
</gene>
<reference evidence="7" key="1">
    <citation type="submission" date="2016-06" db="EMBL/GenBank/DDBJ databases">
        <title>Parallel loss of symbiosis genes in relatives of nitrogen-fixing non-legume Parasponia.</title>
        <authorList>
            <person name="Van Velzen R."/>
            <person name="Holmer R."/>
            <person name="Bu F."/>
            <person name="Rutten L."/>
            <person name="Van Zeijl A."/>
            <person name="Liu W."/>
            <person name="Santuari L."/>
            <person name="Cao Q."/>
            <person name="Sharma T."/>
            <person name="Shen D."/>
            <person name="Roswanjaya Y."/>
            <person name="Wardhani T."/>
            <person name="Kalhor M.S."/>
            <person name="Jansen J."/>
            <person name="Van den Hoogen J."/>
            <person name="Gungor B."/>
            <person name="Hartog M."/>
            <person name="Hontelez J."/>
            <person name="Verver J."/>
            <person name="Yang W.-C."/>
            <person name="Schijlen E."/>
            <person name="Repin R."/>
            <person name="Schilthuizen M."/>
            <person name="Schranz E."/>
            <person name="Heidstra R."/>
            <person name="Miyata K."/>
            <person name="Fedorova E."/>
            <person name="Kohlen W."/>
            <person name="Bisseling T."/>
            <person name="Smit S."/>
            <person name="Geurts R."/>
        </authorList>
    </citation>
    <scope>NUCLEOTIDE SEQUENCE [LARGE SCALE GENOMIC DNA]</scope>
    <source>
        <strain evidence="7">cv. RG33-2</strain>
    </source>
</reference>
<feature type="region of interest" description="SAW" evidence="5">
    <location>
        <begin position="409"/>
        <end position="485"/>
    </location>
</feature>
<evidence type="ECO:0000256" key="4">
    <source>
        <dbReference type="ARBA" id="ARBA00023242"/>
    </source>
</evidence>
<comment type="caution">
    <text evidence="5">Lacks conserved residue(s) required for the propagation of feature annotation.</text>
</comment>
<dbReference type="Proteomes" id="UP000237000">
    <property type="component" value="Unassembled WGS sequence"/>
</dbReference>